<organism evidence="2 3">
    <name type="scientific">Friedmanniella luteola</name>
    <dbReference type="NCBI Taxonomy" id="546871"/>
    <lineage>
        <taxon>Bacteria</taxon>
        <taxon>Bacillati</taxon>
        <taxon>Actinomycetota</taxon>
        <taxon>Actinomycetes</taxon>
        <taxon>Propionibacteriales</taxon>
        <taxon>Nocardioidaceae</taxon>
        <taxon>Friedmanniella</taxon>
    </lineage>
</organism>
<sequence>MTRTPTELMHGMVLAVFGERDAAARDAAIAETFTEDVVLSDPDDVVRGHRELAAKVQGLLDEAPGFVFHTVGPTHEHHGLAVQAWAFGPPGAPPVVTGLDVATVRDDRLATVHTFLTS</sequence>
<proteinExistence type="predicted"/>
<dbReference type="EMBL" id="LT629749">
    <property type="protein sequence ID" value="SDR94330.1"/>
    <property type="molecule type" value="Genomic_DNA"/>
</dbReference>
<evidence type="ECO:0000259" key="1">
    <source>
        <dbReference type="Pfam" id="PF12680"/>
    </source>
</evidence>
<evidence type="ECO:0000313" key="2">
    <source>
        <dbReference type="EMBL" id="SDR94330.1"/>
    </source>
</evidence>
<dbReference type="SUPFAM" id="SSF54427">
    <property type="entry name" value="NTF2-like"/>
    <property type="match status" value="1"/>
</dbReference>
<evidence type="ECO:0000313" key="3">
    <source>
        <dbReference type="Proteomes" id="UP000199092"/>
    </source>
</evidence>
<gene>
    <name evidence="2" type="ORF">SAMN04488543_0796</name>
</gene>
<dbReference type="AlphaFoldDB" id="A0A1H1N628"/>
<reference evidence="2 3" key="1">
    <citation type="submission" date="2016-10" db="EMBL/GenBank/DDBJ databases">
        <authorList>
            <person name="de Groot N.N."/>
        </authorList>
    </citation>
    <scope>NUCLEOTIDE SEQUENCE [LARGE SCALE GENOMIC DNA]</scope>
    <source>
        <strain evidence="2 3">DSM 21741</strain>
    </source>
</reference>
<accession>A0A1H1N628</accession>
<dbReference type="InterPro" id="IPR037401">
    <property type="entry name" value="SnoaL-like"/>
</dbReference>
<dbReference type="Proteomes" id="UP000199092">
    <property type="component" value="Chromosome I"/>
</dbReference>
<feature type="domain" description="SnoaL-like" evidence="1">
    <location>
        <begin position="17"/>
        <end position="110"/>
    </location>
</feature>
<dbReference type="Gene3D" id="3.10.450.50">
    <property type="match status" value="1"/>
</dbReference>
<dbReference type="Pfam" id="PF12680">
    <property type="entry name" value="SnoaL_2"/>
    <property type="match status" value="1"/>
</dbReference>
<dbReference type="STRING" id="546871.SAMN04488543_0796"/>
<protein>
    <submittedName>
        <fullName evidence="2">SnoaL-like domain-containing protein</fullName>
    </submittedName>
</protein>
<dbReference type="RefSeq" id="WP_197677192.1">
    <property type="nucleotide sequence ID" value="NZ_LT629749.1"/>
</dbReference>
<keyword evidence="3" id="KW-1185">Reference proteome</keyword>
<dbReference type="InterPro" id="IPR032710">
    <property type="entry name" value="NTF2-like_dom_sf"/>
</dbReference>
<name>A0A1H1N628_9ACTN</name>